<dbReference type="PANTHER" id="PTHR19372">
    <property type="entry name" value="SULFITE REDUCTASE"/>
    <property type="match status" value="1"/>
</dbReference>
<dbReference type="Gene3D" id="2.60.40.650">
    <property type="match status" value="1"/>
</dbReference>
<evidence type="ECO:0000256" key="1">
    <source>
        <dbReference type="ARBA" id="ARBA00001924"/>
    </source>
</evidence>
<dbReference type="InterPro" id="IPR005066">
    <property type="entry name" value="MoCF_OxRdtse_dimer"/>
</dbReference>
<reference evidence="7 8" key="1">
    <citation type="submission" date="2023-03" db="EMBL/GenBank/DDBJ databases">
        <authorList>
            <person name="Pearce D."/>
        </authorList>
    </citation>
    <scope>NUCLEOTIDE SEQUENCE [LARGE SCALE GENOMIC DNA]</scope>
    <source>
        <strain evidence="7">Msz</strain>
    </source>
</reference>
<dbReference type="InterPro" id="IPR000572">
    <property type="entry name" value="OxRdtase_Mopterin-bd_dom"/>
</dbReference>
<dbReference type="EMBL" id="OX458333">
    <property type="protein sequence ID" value="CAI8825564.1"/>
    <property type="molecule type" value="Genomic_DNA"/>
</dbReference>
<dbReference type="PANTHER" id="PTHR19372:SF7">
    <property type="entry name" value="SULFITE OXIDASE, MITOCHONDRIAL"/>
    <property type="match status" value="1"/>
</dbReference>
<dbReference type="Gene3D" id="3.90.420.10">
    <property type="entry name" value="Oxidoreductase, molybdopterin-binding domain"/>
    <property type="match status" value="1"/>
</dbReference>
<gene>
    <name evidence="7" type="ORF">MSZNOR_2046</name>
</gene>
<evidence type="ECO:0000256" key="4">
    <source>
        <dbReference type="ARBA" id="ARBA00023002"/>
    </source>
</evidence>
<keyword evidence="2" id="KW-0500">Molybdenum</keyword>
<dbReference type="InterPro" id="IPR036374">
    <property type="entry name" value="OxRdtase_Mopterin-bd_sf"/>
</dbReference>
<keyword evidence="4" id="KW-0560">Oxidoreductase</keyword>
<dbReference type="InterPro" id="IPR008335">
    <property type="entry name" value="Mopterin_OxRdtase_euk"/>
</dbReference>
<proteinExistence type="predicted"/>
<sequence length="404" mass="44735">MDRRTFLKGLVGGTIVAGQGLLVPRSLTGGELPIGAVESAAWGILPGKEPLIKCTFRPPNFETPVSAFGDVITPNEQFFVRWHLAHIPQMAAETWRLRVGGESVEHPYELTLDQLKQDFEPVELVAVCQCAGNRRGFSEPHVPGVQWGAGAMGNARWKGARLRDVLTRAGLKADALEIVFDGADDGVIDETPDFIKSLPLWKALDENTLIAYEMNGEALPHANGFPVRLVVPGWTGTYWVKQLISISAVPKPEMGFWMSRAYRIPKDKFPGAERFPSQEAETDAPITDILVNSLITNIEDGQRLTAGEPTMVKGIAWDGGHGIRTVDVSVNGGRTWESARLERDYGCFSFRAWHHTFTPRGGGEYRLMARATDRQGRTQPFKLVFNRAGYHNNVVQRIHVEITP</sequence>
<dbReference type="Pfam" id="PF00174">
    <property type="entry name" value="Oxidored_molyb"/>
    <property type="match status" value="1"/>
</dbReference>
<dbReference type="PRINTS" id="PR00407">
    <property type="entry name" value="EUMOPTERIN"/>
</dbReference>
<dbReference type="InterPro" id="IPR014756">
    <property type="entry name" value="Ig_E-set"/>
</dbReference>
<dbReference type="SUPFAM" id="SSF81296">
    <property type="entry name" value="E set domains"/>
    <property type="match status" value="1"/>
</dbReference>
<evidence type="ECO:0000259" key="5">
    <source>
        <dbReference type="Pfam" id="PF00174"/>
    </source>
</evidence>
<evidence type="ECO:0000259" key="6">
    <source>
        <dbReference type="Pfam" id="PF03404"/>
    </source>
</evidence>
<dbReference type="Proteomes" id="UP001162030">
    <property type="component" value="Chromosome"/>
</dbReference>
<protein>
    <submittedName>
        <fullName evidence="7">DMSO/TMAO reductase YedYZ molybdopterin-dependent catalytic subunit</fullName>
    </submittedName>
</protein>
<evidence type="ECO:0000256" key="2">
    <source>
        <dbReference type="ARBA" id="ARBA00022505"/>
    </source>
</evidence>
<dbReference type="RefSeq" id="WP_026611868.1">
    <property type="nucleotide sequence ID" value="NZ_OX458333.1"/>
</dbReference>
<evidence type="ECO:0000256" key="3">
    <source>
        <dbReference type="ARBA" id="ARBA00022723"/>
    </source>
</evidence>
<name>A0ABM9I1F3_9GAMM</name>
<comment type="cofactor">
    <cofactor evidence="1">
        <name>Mo-molybdopterin</name>
        <dbReference type="ChEBI" id="CHEBI:71302"/>
    </cofactor>
</comment>
<evidence type="ECO:0000313" key="8">
    <source>
        <dbReference type="Proteomes" id="UP001162030"/>
    </source>
</evidence>
<organism evidence="7 8">
    <name type="scientific">Methylocaldum szegediense</name>
    <dbReference type="NCBI Taxonomy" id="73780"/>
    <lineage>
        <taxon>Bacteria</taxon>
        <taxon>Pseudomonadati</taxon>
        <taxon>Pseudomonadota</taxon>
        <taxon>Gammaproteobacteria</taxon>
        <taxon>Methylococcales</taxon>
        <taxon>Methylococcaceae</taxon>
        <taxon>Methylocaldum</taxon>
    </lineage>
</organism>
<evidence type="ECO:0000313" key="7">
    <source>
        <dbReference type="EMBL" id="CAI8825564.1"/>
    </source>
</evidence>
<accession>A0ABM9I1F3</accession>
<keyword evidence="8" id="KW-1185">Reference proteome</keyword>
<dbReference type="Pfam" id="PF03404">
    <property type="entry name" value="Mo-co_dimer"/>
    <property type="match status" value="1"/>
</dbReference>
<dbReference type="SUPFAM" id="SSF56524">
    <property type="entry name" value="Oxidoreductase molybdopterin-binding domain"/>
    <property type="match status" value="1"/>
</dbReference>
<feature type="domain" description="Moybdenum cofactor oxidoreductase dimerisation" evidence="6">
    <location>
        <begin position="285"/>
        <end position="401"/>
    </location>
</feature>
<feature type="domain" description="Oxidoreductase molybdopterin-binding" evidence="5">
    <location>
        <begin position="86"/>
        <end position="257"/>
    </location>
</feature>
<keyword evidence="3" id="KW-0479">Metal-binding</keyword>